<dbReference type="PANTHER" id="PTHR24221:SF653">
    <property type="entry name" value="TRANSPORT ATP-BINDING PROTEIN CYDC"/>
    <property type="match status" value="1"/>
</dbReference>
<evidence type="ECO:0000256" key="7">
    <source>
        <dbReference type="ARBA" id="ARBA00022989"/>
    </source>
</evidence>
<dbReference type="EMBL" id="VJVW01000001">
    <property type="protein sequence ID" value="MUP41070.1"/>
    <property type="molecule type" value="Genomic_DNA"/>
</dbReference>
<dbReference type="Gene3D" id="1.20.1560.10">
    <property type="entry name" value="ABC transporter type 1, transmembrane domain"/>
    <property type="match status" value="1"/>
</dbReference>
<dbReference type="Pfam" id="PF00005">
    <property type="entry name" value="ABC_tran"/>
    <property type="match status" value="1"/>
</dbReference>
<dbReference type="InterPro" id="IPR003439">
    <property type="entry name" value="ABC_transporter-like_ATP-bd"/>
</dbReference>
<feature type="transmembrane region" description="Helical" evidence="9">
    <location>
        <begin position="26"/>
        <end position="54"/>
    </location>
</feature>
<dbReference type="AlphaFoldDB" id="A0A7M3SWT9"/>
<dbReference type="GO" id="GO:0016887">
    <property type="term" value="F:ATP hydrolysis activity"/>
    <property type="evidence" value="ECO:0007669"/>
    <property type="project" value="InterPro"/>
</dbReference>
<dbReference type="Gene3D" id="3.40.50.300">
    <property type="entry name" value="P-loop containing nucleotide triphosphate hydrolases"/>
    <property type="match status" value="1"/>
</dbReference>
<dbReference type="RefSeq" id="WP_156273001.1">
    <property type="nucleotide sequence ID" value="NZ_BAABGI010000002.1"/>
</dbReference>
<gene>
    <name evidence="12" type="ORF">FLP08_00645</name>
</gene>
<dbReference type="PROSITE" id="PS50893">
    <property type="entry name" value="ABC_TRANSPORTER_2"/>
    <property type="match status" value="1"/>
</dbReference>
<sequence>MEQLKRFIRKYFQSFSFFYSHLKHRVFIVVGLSIVIGILDGFGLSLFLPLLQIVDNPESVEPESLGNLRFLVDFIENSTIPLNLLTVLGFMIFFFFSKGAVQYLAGVYKVTVQQWFIKNLRLKNIHGLNELKYSYFVGTDAGRIQNTLTGEVDRIANAFQNYFFALQYAILVSVYTIFAFTIDSVFAILVTIGGILSDLLYKNLYRYVKSTSRSLTGETNFFQNLVLQHVGNYKYLKATGTLEKFSSKLEKSAVKIEKRNKKIGKLNALLGSAREPILIIVVVTVIYVQINFLGSELGPILISLLFFYRALSYLMQLQIRWSKFLSFSGSMENMASFGRELKVNKESVKANRISIKSIEMLEMDKANFSYGNQKVLNNISLKIEKFETIAFVGESGSGKTTIVNILSGLLPLDSGSYYVNDKNIGDIETESFQQKVGYITQDPVIFNDTIFNNVALWSPETEENKTKFWNAVNEASILDFVNALPNKENTVLDNNGANLSGGQKQRISIARELFKTVELLILDEATSALDSETENIIQKNIDALKGKYTILIVAHRLSTIRNADRIVLMKEGSTTVGTFNELLTKSKYFHKLVELQEI</sequence>
<evidence type="ECO:0000256" key="3">
    <source>
        <dbReference type="ARBA" id="ARBA00022475"/>
    </source>
</evidence>
<dbReference type="GO" id="GO:0005886">
    <property type="term" value="C:plasma membrane"/>
    <property type="evidence" value="ECO:0007669"/>
    <property type="project" value="UniProtKB-SubCell"/>
</dbReference>
<keyword evidence="3" id="KW-1003">Cell membrane</keyword>
<evidence type="ECO:0000256" key="4">
    <source>
        <dbReference type="ARBA" id="ARBA00022692"/>
    </source>
</evidence>
<proteinExistence type="predicted"/>
<dbReference type="PROSITE" id="PS50929">
    <property type="entry name" value="ABC_TM1F"/>
    <property type="match status" value="1"/>
</dbReference>
<protein>
    <submittedName>
        <fullName evidence="12">ABC transporter ATP-binding protein</fullName>
    </submittedName>
</protein>
<reference evidence="12 13" key="1">
    <citation type="submission" date="2019-07" db="EMBL/GenBank/DDBJ databases">
        <title>Gramella aestuarii sp. nov., isolated from a tidal flat, and emended description of Gramella echinicola.</title>
        <authorList>
            <person name="Liu L."/>
        </authorList>
    </citation>
    <scope>NUCLEOTIDE SEQUENCE [LARGE SCALE GENOMIC DNA]</scope>
    <source>
        <strain evidence="12 13">BS12</strain>
    </source>
</reference>
<dbReference type="SUPFAM" id="SSF52540">
    <property type="entry name" value="P-loop containing nucleoside triphosphate hydrolases"/>
    <property type="match status" value="1"/>
</dbReference>
<dbReference type="FunFam" id="3.40.50.300:FF:000299">
    <property type="entry name" value="ABC transporter ATP-binding protein/permease"/>
    <property type="match status" value="1"/>
</dbReference>
<evidence type="ECO:0000313" key="13">
    <source>
        <dbReference type="Proteomes" id="UP000460416"/>
    </source>
</evidence>
<evidence type="ECO:0000259" key="10">
    <source>
        <dbReference type="PROSITE" id="PS50893"/>
    </source>
</evidence>
<dbReference type="GO" id="GO:0034040">
    <property type="term" value="F:ATPase-coupled lipid transmembrane transporter activity"/>
    <property type="evidence" value="ECO:0007669"/>
    <property type="project" value="TreeGrafter"/>
</dbReference>
<organism evidence="12 13">
    <name type="scientific">Christiangramia aestuarii</name>
    <dbReference type="NCBI Taxonomy" id="1028746"/>
    <lineage>
        <taxon>Bacteria</taxon>
        <taxon>Pseudomonadati</taxon>
        <taxon>Bacteroidota</taxon>
        <taxon>Flavobacteriia</taxon>
        <taxon>Flavobacteriales</taxon>
        <taxon>Flavobacteriaceae</taxon>
        <taxon>Christiangramia</taxon>
    </lineage>
</organism>
<feature type="domain" description="ABC transmembrane type-1" evidence="11">
    <location>
        <begin position="27"/>
        <end position="326"/>
    </location>
</feature>
<dbReference type="Pfam" id="PF00664">
    <property type="entry name" value="ABC_membrane"/>
    <property type="match status" value="1"/>
</dbReference>
<name>A0A7M3SWT9_9FLAO</name>
<comment type="caution">
    <text evidence="12">The sequence shown here is derived from an EMBL/GenBank/DDBJ whole genome shotgun (WGS) entry which is preliminary data.</text>
</comment>
<dbReference type="InterPro" id="IPR039421">
    <property type="entry name" value="Type_1_exporter"/>
</dbReference>
<feature type="transmembrane region" description="Helical" evidence="9">
    <location>
        <begin position="268"/>
        <end position="290"/>
    </location>
</feature>
<dbReference type="GO" id="GO:0140359">
    <property type="term" value="F:ABC-type transporter activity"/>
    <property type="evidence" value="ECO:0007669"/>
    <property type="project" value="InterPro"/>
</dbReference>
<dbReference type="GO" id="GO:0005524">
    <property type="term" value="F:ATP binding"/>
    <property type="evidence" value="ECO:0007669"/>
    <property type="project" value="UniProtKB-KW"/>
</dbReference>
<feature type="transmembrane region" description="Helical" evidence="9">
    <location>
        <begin position="74"/>
        <end position="96"/>
    </location>
</feature>
<evidence type="ECO:0000256" key="6">
    <source>
        <dbReference type="ARBA" id="ARBA00022840"/>
    </source>
</evidence>
<keyword evidence="2" id="KW-0813">Transport</keyword>
<evidence type="ECO:0000256" key="9">
    <source>
        <dbReference type="SAM" id="Phobius"/>
    </source>
</evidence>
<keyword evidence="6 12" id="KW-0067">ATP-binding</keyword>
<keyword evidence="5" id="KW-0547">Nucleotide-binding</keyword>
<dbReference type="InterPro" id="IPR017871">
    <property type="entry name" value="ABC_transporter-like_CS"/>
</dbReference>
<dbReference type="InterPro" id="IPR011527">
    <property type="entry name" value="ABC1_TM_dom"/>
</dbReference>
<evidence type="ECO:0000259" key="11">
    <source>
        <dbReference type="PROSITE" id="PS50929"/>
    </source>
</evidence>
<dbReference type="InterPro" id="IPR027417">
    <property type="entry name" value="P-loop_NTPase"/>
</dbReference>
<dbReference type="PROSITE" id="PS00211">
    <property type="entry name" value="ABC_TRANSPORTER_1"/>
    <property type="match status" value="1"/>
</dbReference>
<accession>A0A7M3SWT9</accession>
<dbReference type="SMART" id="SM00382">
    <property type="entry name" value="AAA"/>
    <property type="match status" value="1"/>
</dbReference>
<dbReference type="OrthoDB" id="9760358at2"/>
<feature type="domain" description="ABC transporter" evidence="10">
    <location>
        <begin position="358"/>
        <end position="596"/>
    </location>
</feature>
<keyword evidence="8 9" id="KW-0472">Membrane</keyword>
<keyword evidence="13" id="KW-1185">Reference proteome</keyword>
<keyword evidence="7 9" id="KW-1133">Transmembrane helix</keyword>
<dbReference type="InterPro" id="IPR003593">
    <property type="entry name" value="AAA+_ATPase"/>
</dbReference>
<keyword evidence="4 9" id="KW-0812">Transmembrane</keyword>
<evidence type="ECO:0000256" key="2">
    <source>
        <dbReference type="ARBA" id="ARBA00022448"/>
    </source>
</evidence>
<dbReference type="Proteomes" id="UP000460416">
    <property type="component" value="Unassembled WGS sequence"/>
</dbReference>
<dbReference type="InterPro" id="IPR036640">
    <property type="entry name" value="ABC1_TM_sf"/>
</dbReference>
<comment type="subcellular location">
    <subcellularLocation>
        <location evidence="1">Cell membrane</location>
        <topology evidence="1">Multi-pass membrane protein</topology>
    </subcellularLocation>
</comment>
<dbReference type="PANTHER" id="PTHR24221">
    <property type="entry name" value="ATP-BINDING CASSETTE SUB-FAMILY B"/>
    <property type="match status" value="1"/>
</dbReference>
<evidence type="ECO:0000256" key="1">
    <source>
        <dbReference type="ARBA" id="ARBA00004651"/>
    </source>
</evidence>
<evidence type="ECO:0000313" key="12">
    <source>
        <dbReference type="EMBL" id="MUP41070.1"/>
    </source>
</evidence>
<feature type="transmembrane region" description="Helical" evidence="9">
    <location>
        <begin position="186"/>
        <end position="205"/>
    </location>
</feature>
<evidence type="ECO:0000256" key="8">
    <source>
        <dbReference type="ARBA" id="ARBA00023136"/>
    </source>
</evidence>
<feature type="transmembrane region" description="Helical" evidence="9">
    <location>
        <begin position="162"/>
        <end position="180"/>
    </location>
</feature>
<dbReference type="SUPFAM" id="SSF90123">
    <property type="entry name" value="ABC transporter transmembrane region"/>
    <property type="match status" value="1"/>
</dbReference>
<evidence type="ECO:0000256" key="5">
    <source>
        <dbReference type="ARBA" id="ARBA00022741"/>
    </source>
</evidence>